<dbReference type="AlphaFoldDB" id="A0A4Y2QJU9"/>
<evidence type="ECO:0000313" key="1">
    <source>
        <dbReference type="EMBL" id="GBN63545.1"/>
    </source>
</evidence>
<gene>
    <name evidence="1" type="ORF">AVEN_169530_1</name>
</gene>
<name>A0A4Y2QJU9_ARAVE</name>
<keyword evidence="2" id="KW-1185">Reference proteome</keyword>
<evidence type="ECO:0000313" key="2">
    <source>
        <dbReference type="Proteomes" id="UP000499080"/>
    </source>
</evidence>
<sequence length="126" mass="14148">MKTGLNKPRGWNFTEIGFPLEWMAIKMKYDVSSFEPGEKSSLFVGVEKCVGVVVKVEKSGGKGVLSKTQQSPVWGEGGWESIWREEESRGIEAPLAYFRASVNDLPKSMDLSGWTINRSMGEKEWI</sequence>
<dbReference type="EMBL" id="BGPR01014063">
    <property type="protein sequence ID" value="GBN63545.1"/>
    <property type="molecule type" value="Genomic_DNA"/>
</dbReference>
<accession>A0A4Y2QJU9</accession>
<protein>
    <submittedName>
        <fullName evidence="1">Uncharacterized protein</fullName>
    </submittedName>
</protein>
<proteinExistence type="predicted"/>
<dbReference type="Proteomes" id="UP000499080">
    <property type="component" value="Unassembled WGS sequence"/>
</dbReference>
<organism evidence="1 2">
    <name type="scientific">Araneus ventricosus</name>
    <name type="common">Orbweaver spider</name>
    <name type="synonym">Epeira ventricosa</name>
    <dbReference type="NCBI Taxonomy" id="182803"/>
    <lineage>
        <taxon>Eukaryota</taxon>
        <taxon>Metazoa</taxon>
        <taxon>Ecdysozoa</taxon>
        <taxon>Arthropoda</taxon>
        <taxon>Chelicerata</taxon>
        <taxon>Arachnida</taxon>
        <taxon>Araneae</taxon>
        <taxon>Araneomorphae</taxon>
        <taxon>Entelegynae</taxon>
        <taxon>Araneoidea</taxon>
        <taxon>Araneidae</taxon>
        <taxon>Araneus</taxon>
    </lineage>
</organism>
<reference evidence="1 2" key="1">
    <citation type="journal article" date="2019" name="Sci. Rep.">
        <title>Orb-weaving spider Araneus ventricosus genome elucidates the spidroin gene catalogue.</title>
        <authorList>
            <person name="Kono N."/>
            <person name="Nakamura H."/>
            <person name="Ohtoshi R."/>
            <person name="Moran D.A.P."/>
            <person name="Shinohara A."/>
            <person name="Yoshida Y."/>
            <person name="Fujiwara M."/>
            <person name="Mori M."/>
            <person name="Tomita M."/>
            <person name="Arakawa K."/>
        </authorList>
    </citation>
    <scope>NUCLEOTIDE SEQUENCE [LARGE SCALE GENOMIC DNA]</scope>
</reference>
<comment type="caution">
    <text evidence="1">The sequence shown here is derived from an EMBL/GenBank/DDBJ whole genome shotgun (WGS) entry which is preliminary data.</text>
</comment>